<dbReference type="Gene3D" id="1.10.1200.10">
    <property type="entry name" value="ACP-like"/>
    <property type="match status" value="1"/>
</dbReference>
<accession>A0A2U8WF65</accession>
<dbReference type="AlphaFoldDB" id="A0A2U8WF65"/>
<feature type="domain" description="Carrier" evidence="1">
    <location>
        <begin position="6"/>
        <end position="83"/>
    </location>
</feature>
<dbReference type="KEGG" id="mets:DK389_30030"/>
<dbReference type="Pfam" id="PF00550">
    <property type="entry name" value="PP-binding"/>
    <property type="match status" value="1"/>
</dbReference>
<evidence type="ECO:0000313" key="2">
    <source>
        <dbReference type="EMBL" id="AWN44874.1"/>
    </source>
</evidence>
<dbReference type="Proteomes" id="UP000245926">
    <property type="component" value="Chromosome"/>
</dbReference>
<dbReference type="PROSITE" id="PS50075">
    <property type="entry name" value="CARRIER"/>
    <property type="match status" value="1"/>
</dbReference>
<keyword evidence="3" id="KW-1185">Reference proteome</keyword>
<sequence length="95" mass="9944">MVQTKAVREAILDFIAGRNPGLAPGAVTGQTSLVTSDALDSIGVLDLVLDLGERFGVEIGEEAFGLENFESVDALARYIAGQVDATRTQLEHAAA</sequence>
<evidence type="ECO:0000313" key="3">
    <source>
        <dbReference type="Proteomes" id="UP000245926"/>
    </source>
</evidence>
<dbReference type="InterPro" id="IPR009081">
    <property type="entry name" value="PP-bd_ACP"/>
</dbReference>
<dbReference type="InterPro" id="IPR036736">
    <property type="entry name" value="ACP-like_sf"/>
</dbReference>
<evidence type="ECO:0000259" key="1">
    <source>
        <dbReference type="PROSITE" id="PS50075"/>
    </source>
</evidence>
<organism evidence="2 3">
    <name type="scientific">Methylobacterium durans</name>
    <dbReference type="NCBI Taxonomy" id="2202825"/>
    <lineage>
        <taxon>Bacteria</taxon>
        <taxon>Pseudomonadati</taxon>
        <taxon>Pseudomonadota</taxon>
        <taxon>Alphaproteobacteria</taxon>
        <taxon>Hyphomicrobiales</taxon>
        <taxon>Methylobacteriaceae</taxon>
        <taxon>Methylobacterium</taxon>
    </lineage>
</organism>
<dbReference type="SUPFAM" id="SSF47336">
    <property type="entry name" value="ACP-like"/>
    <property type="match status" value="1"/>
</dbReference>
<name>A0A2U8WF65_9HYPH</name>
<gene>
    <name evidence="2" type="ORF">DK389_30030</name>
</gene>
<reference evidence="3" key="1">
    <citation type="submission" date="2018-05" db="EMBL/GenBank/DDBJ databases">
        <title>Complete Genome Sequence of Methylobacterium sp. 17SD2-17.</title>
        <authorList>
            <person name="Srinivasan S."/>
        </authorList>
    </citation>
    <scope>NUCLEOTIDE SEQUENCE [LARGE SCALE GENOMIC DNA]</scope>
    <source>
        <strain evidence="3">17SD2-17</strain>
    </source>
</reference>
<protein>
    <submittedName>
        <fullName evidence="2">Acyl carrier protein</fullName>
    </submittedName>
</protein>
<proteinExistence type="predicted"/>
<dbReference type="EMBL" id="CP029550">
    <property type="protein sequence ID" value="AWN44874.1"/>
    <property type="molecule type" value="Genomic_DNA"/>
</dbReference>
<dbReference type="OrthoDB" id="8290899at2"/>